<proteinExistence type="predicted"/>
<dbReference type="CDD" id="cd03801">
    <property type="entry name" value="GT4_PimA-like"/>
    <property type="match status" value="1"/>
</dbReference>
<dbReference type="GO" id="GO:0016757">
    <property type="term" value="F:glycosyltransferase activity"/>
    <property type="evidence" value="ECO:0007669"/>
    <property type="project" value="InterPro"/>
</dbReference>
<dbReference type="Pfam" id="PF00534">
    <property type="entry name" value="Glycos_transf_1"/>
    <property type="match status" value="1"/>
</dbReference>
<organism evidence="2">
    <name type="scientific">Proteus penneri</name>
    <dbReference type="NCBI Taxonomy" id="102862"/>
    <lineage>
        <taxon>Bacteria</taxon>
        <taxon>Pseudomonadati</taxon>
        <taxon>Pseudomonadota</taxon>
        <taxon>Gammaproteobacteria</taxon>
        <taxon>Enterobacterales</taxon>
        <taxon>Morganellaceae</taxon>
        <taxon>Proteus</taxon>
    </lineage>
</organism>
<evidence type="ECO:0000259" key="1">
    <source>
        <dbReference type="Pfam" id="PF00534"/>
    </source>
</evidence>
<dbReference type="Gene3D" id="3.40.50.2000">
    <property type="entry name" value="Glycogen Phosphorylase B"/>
    <property type="match status" value="2"/>
</dbReference>
<evidence type="ECO:0000313" key="2">
    <source>
        <dbReference type="EMBL" id="AXZ00017.1"/>
    </source>
</evidence>
<dbReference type="InterPro" id="IPR001296">
    <property type="entry name" value="Glyco_trans_1"/>
</dbReference>
<dbReference type="AlphaFoldDB" id="A0A385JNZ7"/>
<dbReference type="InterPro" id="IPR050194">
    <property type="entry name" value="Glycosyltransferase_grp1"/>
</dbReference>
<accession>A0A385JNZ7</accession>
<dbReference type="EMBL" id="KY710731">
    <property type="protein sequence ID" value="AXZ00017.1"/>
    <property type="molecule type" value="Genomic_DNA"/>
</dbReference>
<dbReference type="RefSeq" id="WP_161738076.1">
    <property type="nucleotide sequence ID" value="NZ_CAXOKJ010000007.1"/>
</dbReference>
<dbReference type="PANTHER" id="PTHR45947">
    <property type="entry name" value="SULFOQUINOVOSYL TRANSFERASE SQD2"/>
    <property type="match status" value="1"/>
</dbReference>
<feature type="domain" description="Glycosyl transferase family 1" evidence="1">
    <location>
        <begin position="185"/>
        <end position="327"/>
    </location>
</feature>
<dbReference type="PANTHER" id="PTHR45947:SF3">
    <property type="entry name" value="SULFOQUINOVOSYL TRANSFERASE SQD2"/>
    <property type="match status" value="1"/>
</dbReference>
<dbReference type="SUPFAM" id="SSF53756">
    <property type="entry name" value="UDP-Glycosyltransferase/glycogen phosphorylase"/>
    <property type="match status" value="1"/>
</dbReference>
<sequence length="349" mass="40613">MKMKNKTIYDYIFITNLPSFYKINLYNEISKIKKIKVIFISDNSEIRNSNFMRGKLLFEYEIITKKSYEKRSKLYIFYSLLKVIFSNKSKLIVFSGWESIETNLIMFFISKNKNAIQIESSINESKTNGIKGLIKKLILKRCSLAFPSGELQYDILKSLNFKGKVKMTHGVGLLDNSFFSKKTNKIKDNKIKKFIYIGRLSKEKNIEYLIHAFNKNNLPLTIIGEGPEKANLKSIAYKNINFLGYINNQDLKEILLEHDIFILPSLSEPWGLVIEEAIYSHLPVLVSENVGCKSDLVNNLKSGLVFPLDDIEKLNDIINLMLKNYEYYFTNIKNLNYTDRIFLQVNAYI</sequence>
<reference evidence="2" key="1">
    <citation type="journal article" date="2017" name="PLoS ONE">
        <title>Genetic diversity of the O antigens of Proteus species and the development of a suspension array for molecular serotyping.</title>
        <authorList>
            <person name="Yu X."/>
            <person name="Torzewska A."/>
            <person name="Zhang X."/>
            <person name="Yin Z."/>
            <person name="Drzewiecka D."/>
            <person name="Cao H."/>
            <person name="Liu B."/>
            <person name="Knirel Y.A."/>
            <person name="Rozalski A."/>
            <person name="Wang L."/>
        </authorList>
    </citation>
    <scope>NUCLEOTIDE SEQUENCE</scope>
    <source>
        <strain evidence="2">G2665</strain>
    </source>
</reference>
<name>A0A385JNZ7_9GAMM</name>
<protein>
    <submittedName>
        <fullName evidence="2">Gt1</fullName>
    </submittedName>
</protein>